<evidence type="ECO:0000313" key="7">
    <source>
        <dbReference type="Proteomes" id="UP000214365"/>
    </source>
</evidence>
<reference evidence="6 7" key="1">
    <citation type="submission" date="2015-06" db="EMBL/GenBank/DDBJ databases">
        <title>Talaromyces atroroseus IBT 11181 draft genome.</title>
        <authorList>
            <person name="Rasmussen K.B."/>
            <person name="Rasmussen S."/>
            <person name="Petersen B."/>
            <person name="Sicheritz-Ponten T."/>
            <person name="Mortensen U.H."/>
            <person name="Thrane U."/>
        </authorList>
    </citation>
    <scope>NUCLEOTIDE SEQUENCE [LARGE SCALE GENOMIC DNA]</scope>
    <source>
        <strain evidence="6 7">IBT 11181</strain>
    </source>
</reference>
<proteinExistence type="predicted"/>
<dbReference type="RefSeq" id="XP_020123895.1">
    <property type="nucleotide sequence ID" value="XM_020260525.1"/>
</dbReference>
<dbReference type="AlphaFoldDB" id="A0A225AZ97"/>
<comment type="subcellular location">
    <subcellularLocation>
        <location evidence="2">Cytoplasm</location>
    </subcellularLocation>
    <subcellularLocation>
        <location evidence="1">Nucleus</location>
    </subcellularLocation>
</comment>
<dbReference type="Proteomes" id="UP000214365">
    <property type="component" value="Unassembled WGS sequence"/>
</dbReference>
<evidence type="ECO:0000313" key="6">
    <source>
        <dbReference type="EMBL" id="OKL63774.1"/>
    </source>
</evidence>
<accession>A0A225AZ97</accession>
<dbReference type="Gene3D" id="2.30.29.30">
    <property type="entry name" value="Pleckstrin-homology domain (PH domain)/Phosphotyrosine-binding domain (PTB)"/>
    <property type="match status" value="1"/>
</dbReference>
<dbReference type="PANTHER" id="PTHR21399">
    <property type="entry name" value="CHLORIDE CONDUCTANCE REGULATORY PROTEIN ICLN"/>
    <property type="match status" value="1"/>
</dbReference>
<keyword evidence="4" id="KW-0539">Nucleus</keyword>
<dbReference type="GO" id="GO:0000387">
    <property type="term" value="P:spliceosomal snRNP assembly"/>
    <property type="evidence" value="ECO:0007669"/>
    <property type="project" value="TreeGrafter"/>
</dbReference>
<protein>
    <recommendedName>
        <fullName evidence="8">Regulator of volume decrease after cellular swelling-domain-containing protein</fullName>
    </recommendedName>
</protein>
<dbReference type="EMBL" id="LFMY01000001">
    <property type="protein sequence ID" value="OKL63774.1"/>
    <property type="molecule type" value="Genomic_DNA"/>
</dbReference>
<dbReference type="Pfam" id="PF03517">
    <property type="entry name" value="Voldacs"/>
    <property type="match status" value="1"/>
</dbReference>
<name>A0A225AZ97_TALAT</name>
<dbReference type="GO" id="GO:0005681">
    <property type="term" value="C:spliceosomal complex"/>
    <property type="evidence" value="ECO:0007669"/>
    <property type="project" value="TreeGrafter"/>
</dbReference>
<evidence type="ECO:0000256" key="4">
    <source>
        <dbReference type="ARBA" id="ARBA00023242"/>
    </source>
</evidence>
<dbReference type="PANTHER" id="PTHR21399:SF0">
    <property type="entry name" value="METHYLOSOME SUBUNIT PICLN"/>
    <property type="match status" value="1"/>
</dbReference>
<dbReference type="GeneID" id="31000446"/>
<sequence length="343" mass="36188">MEVLQTPPSASSFTSLAEHQSRTPESFYDGAPVLHYHSSRCKVVVLESDLTASHALNTLRGGVSNANGSSDESTEGKEIVLDGVDVFVASDKFLLYRAEASSGVALPYPLISLHAIQRFHLPGTSADEPEVQGLYMQLAKPRSADETGANEEDEEEDSITLTIVPPPVIEAASSALGSYTAGTETAALLADEMATKESADTKPEETSTTQALFTAVSACSNLHPDPVVHGEDEEEEDYYGDSSEQPGVGGILQAGLIMPGATDGGLPPPVDGSLGWITAENMHEYFDEEGNWIADGEPPASMSMPGLGPGAGNVHGRHDDDVENGNGAGTENGDDETKWRRTD</sequence>
<comment type="caution">
    <text evidence="6">The sequence shown here is derived from an EMBL/GenBank/DDBJ whole genome shotgun (WGS) entry which is preliminary data.</text>
</comment>
<dbReference type="InterPro" id="IPR011993">
    <property type="entry name" value="PH-like_dom_sf"/>
</dbReference>
<evidence type="ECO:0000256" key="2">
    <source>
        <dbReference type="ARBA" id="ARBA00004496"/>
    </source>
</evidence>
<dbReference type="InterPro" id="IPR039924">
    <property type="entry name" value="ICln/Lot5/Saf5"/>
</dbReference>
<keyword evidence="3" id="KW-0963">Cytoplasm</keyword>
<evidence type="ECO:0008006" key="8">
    <source>
        <dbReference type="Google" id="ProtNLM"/>
    </source>
</evidence>
<dbReference type="GO" id="GO:0045292">
    <property type="term" value="P:mRNA cis splicing, via spliceosome"/>
    <property type="evidence" value="ECO:0007669"/>
    <property type="project" value="TreeGrafter"/>
</dbReference>
<dbReference type="OrthoDB" id="19714at2759"/>
<evidence type="ECO:0000256" key="1">
    <source>
        <dbReference type="ARBA" id="ARBA00004123"/>
    </source>
</evidence>
<evidence type="ECO:0000256" key="3">
    <source>
        <dbReference type="ARBA" id="ARBA00022490"/>
    </source>
</evidence>
<evidence type="ECO:0000256" key="5">
    <source>
        <dbReference type="SAM" id="MobiDB-lite"/>
    </source>
</evidence>
<keyword evidence="7" id="KW-1185">Reference proteome</keyword>
<organism evidence="6 7">
    <name type="scientific">Talaromyces atroroseus</name>
    <dbReference type="NCBI Taxonomy" id="1441469"/>
    <lineage>
        <taxon>Eukaryota</taxon>
        <taxon>Fungi</taxon>
        <taxon>Dikarya</taxon>
        <taxon>Ascomycota</taxon>
        <taxon>Pezizomycotina</taxon>
        <taxon>Eurotiomycetes</taxon>
        <taxon>Eurotiomycetidae</taxon>
        <taxon>Eurotiales</taxon>
        <taxon>Trichocomaceae</taxon>
        <taxon>Talaromyces</taxon>
        <taxon>Talaromyces sect. Trachyspermi</taxon>
    </lineage>
</organism>
<feature type="region of interest" description="Disordered" evidence="5">
    <location>
        <begin position="297"/>
        <end position="343"/>
    </location>
</feature>
<dbReference type="GO" id="GO:0034715">
    <property type="term" value="C:pICln-Sm protein complex"/>
    <property type="evidence" value="ECO:0007669"/>
    <property type="project" value="TreeGrafter"/>
</dbReference>
<gene>
    <name evidence="6" type="ORF">UA08_00691</name>
</gene>
<dbReference type="GO" id="GO:0005829">
    <property type="term" value="C:cytosol"/>
    <property type="evidence" value="ECO:0007669"/>
    <property type="project" value="TreeGrafter"/>
</dbReference>